<dbReference type="Proteomes" id="UP001234989">
    <property type="component" value="Chromosome 6"/>
</dbReference>
<dbReference type="EMBL" id="CP133617">
    <property type="protein sequence ID" value="WMV32408.1"/>
    <property type="molecule type" value="Genomic_DNA"/>
</dbReference>
<sequence length="58" mass="6877">MPQLNLAKLKLNTENRKRNMYVVLRECGLTTNAAELKIENRYMHDLEAEDLNLHHEKI</sequence>
<evidence type="ECO:0000313" key="2">
    <source>
        <dbReference type="Proteomes" id="UP001234989"/>
    </source>
</evidence>
<gene>
    <name evidence="1" type="ORF">MTR67_025793</name>
</gene>
<reference evidence="1" key="1">
    <citation type="submission" date="2023-08" db="EMBL/GenBank/DDBJ databases">
        <title>A de novo genome assembly of Solanum verrucosum Schlechtendal, a Mexican diploid species geographically isolated from the other diploid A-genome species in potato relatives.</title>
        <authorList>
            <person name="Hosaka K."/>
        </authorList>
    </citation>
    <scope>NUCLEOTIDE SEQUENCE</scope>
    <source>
        <tissue evidence="1">Young leaves</tissue>
    </source>
</reference>
<evidence type="ECO:0000313" key="1">
    <source>
        <dbReference type="EMBL" id="WMV32408.1"/>
    </source>
</evidence>
<keyword evidence="2" id="KW-1185">Reference proteome</keyword>
<protein>
    <submittedName>
        <fullName evidence="1">Uncharacterized protein</fullName>
    </submittedName>
</protein>
<organism evidence="1 2">
    <name type="scientific">Solanum verrucosum</name>
    <dbReference type="NCBI Taxonomy" id="315347"/>
    <lineage>
        <taxon>Eukaryota</taxon>
        <taxon>Viridiplantae</taxon>
        <taxon>Streptophyta</taxon>
        <taxon>Embryophyta</taxon>
        <taxon>Tracheophyta</taxon>
        <taxon>Spermatophyta</taxon>
        <taxon>Magnoliopsida</taxon>
        <taxon>eudicotyledons</taxon>
        <taxon>Gunneridae</taxon>
        <taxon>Pentapetalae</taxon>
        <taxon>asterids</taxon>
        <taxon>lamiids</taxon>
        <taxon>Solanales</taxon>
        <taxon>Solanaceae</taxon>
        <taxon>Solanoideae</taxon>
        <taxon>Solaneae</taxon>
        <taxon>Solanum</taxon>
    </lineage>
</organism>
<name>A0AAF0TZI3_SOLVR</name>
<accession>A0AAF0TZI3</accession>
<dbReference type="AlphaFoldDB" id="A0AAF0TZI3"/>
<proteinExistence type="predicted"/>